<proteinExistence type="predicted"/>
<dbReference type="WBParaSite" id="jg25842">
    <property type="protein sequence ID" value="jg25842"/>
    <property type="gene ID" value="jg25842"/>
</dbReference>
<name>A0A915E147_9BILA</name>
<reference evidence="2" key="1">
    <citation type="submission" date="2022-11" db="UniProtKB">
        <authorList>
            <consortium name="WormBaseParasite"/>
        </authorList>
    </citation>
    <scope>IDENTIFICATION</scope>
</reference>
<protein>
    <submittedName>
        <fullName evidence="2">Uncharacterized protein</fullName>
    </submittedName>
</protein>
<sequence>MRMVAQLTCKGTIVKNQMAEVMGSYLVNACVWPDGQICTEAENSIRIGLGATEADGALNFLGEIATGSDFTATRSPLGRGYGELIIHHNCSSTVNTKPDGLDNCRCTFKYPIFPEYFCFQPCGSGKANKLGTIDLSDERFNTCDCTPLAANNEVKK</sequence>
<keyword evidence="1" id="KW-1185">Reference proteome</keyword>
<organism evidence="1 2">
    <name type="scientific">Ditylenchus dipsaci</name>
    <dbReference type="NCBI Taxonomy" id="166011"/>
    <lineage>
        <taxon>Eukaryota</taxon>
        <taxon>Metazoa</taxon>
        <taxon>Ecdysozoa</taxon>
        <taxon>Nematoda</taxon>
        <taxon>Chromadorea</taxon>
        <taxon>Rhabditida</taxon>
        <taxon>Tylenchina</taxon>
        <taxon>Tylenchomorpha</taxon>
        <taxon>Sphaerularioidea</taxon>
        <taxon>Anguinidae</taxon>
        <taxon>Anguininae</taxon>
        <taxon>Ditylenchus</taxon>
    </lineage>
</organism>
<dbReference type="AlphaFoldDB" id="A0A915E147"/>
<evidence type="ECO:0000313" key="2">
    <source>
        <dbReference type="WBParaSite" id="jg25842"/>
    </source>
</evidence>
<dbReference type="Proteomes" id="UP000887574">
    <property type="component" value="Unplaced"/>
</dbReference>
<accession>A0A915E147</accession>
<evidence type="ECO:0000313" key="1">
    <source>
        <dbReference type="Proteomes" id="UP000887574"/>
    </source>
</evidence>